<dbReference type="NCBIfam" id="TIGR01167">
    <property type="entry name" value="LPXTG_anchor"/>
    <property type="match status" value="1"/>
</dbReference>
<sequence>MKKLTLGAIIGTGVVLFSLQLRSLSVQAEETTMSTDAGIVDTLPGSGIPDIETEIGGTETPNLQPEQPESPVEQPETPTIQSEPELPEPTLPSKPIDGIETTEPSQPIGSSESTEPETPSTEASTIPSTSEESTEKPSEESTQPVEKTKEEPMDKPSTPTPAKPEKEITVTVTPSGQVTPNKDHGTSVPIVTSDVEELTHIPTPTTPLKAATGQSIVGVLDGVPLVQNDQGELVKDLSIPVKKLPSGNIEVKTADGQTKVLPKTGENAQAVLSILGVLITSIASLFGYKRNQKYKV</sequence>
<keyword evidence="6" id="KW-0472">Membrane</keyword>
<evidence type="ECO:0000256" key="6">
    <source>
        <dbReference type="SAM" id="Phobius"/>
    </source>
</evidence>
<comment type="caution">
    <text evidence="8">The sequence shown here is derived from an EMBL/GenBank/DDBJ whole genome shotgun (WGS) entry which is preliminary data.</text>
</comment>
<feature type="domain" description="Gram-positive cocci surface proteins LPxTG" evidence="7">
    <location>
        <begin position="261"/>
        <end position="296"/>
    </location>
</feature>
<dbReference type="Pfam" id="PF00746">
    <property type="entry name" value="Gram_pos_anchor"/>
    <property type="match status" value="1"/>
</dbReference>
<evidence type="ECO:0000313" key="8">
    <source>
        <dbReference type="EMBL" id="OTN86632.1"/>
    </source>
</evidence>
<evidence type="ECO:0000256" key="2">
    <source>
        <dbReference type="ARBA" id="ARBA00022525"/>
    </source>
</evidence>
<dbReference type="InterPro" id="IPR019931">
    <property type="entry name" value="LPXTG_anchor"/>
</dbReference>
<accession>A0A242AZW9</accession>
<keyword evidence="2" id="KW-0964">Secreted</keyword>
<dbReference type="AlphaFoldDB" id="A0A242AZW9"/>
<protein>
    <recommendedName>
        <fullName evidence="7">Gram-positive cocci surface proteins LPxTG domain-containing protein</fullName>
    </recommendedName>
</protein>
<dbReference type="Proteomes" id="UP000194885">
    <property type="component" value="Unassembled WGS sequence"/>
</dbReference>
<evidence type="ECO:0000259" key="7">
    <source>
        <dbReference type="PROSITE" id="PS50847"/>
    </source>
</evidence>
<feature type="region of interest" description="Disordered" evidence="5">
    <location>
        <begin position="37"/>
        <end position="187"/>
    </location>
</feature>
<keyword evidence="1" id="KW-0134">Cell wall</keyword>
<keyword evidence="6" id="KW-0812">Transmembrane</keyword>
<dbReference type="RefSeq" id="WP_086323964.1">
    <property type="nucleotide sequence ID" value="NZ_NGKW01000018.1"/>
</dbReference>
<dbReference type="EMBL" id="NGKW01000018">
    <property type="protein sequence ID" value="OTN86632.1"/>
    <property type="molecule type" value="Genomic_DNA"/>
</dbReference>
<keyword evidence="4" id="KW-0572">Peptidoglycan-anchor</keyword>
<reference evidence="8 9" key="1">
    <citation type="submission" date="2017-05" db="EMBL/GenBank/DDBJ databases">
        <title>The Genome Sequence of Enterococcus faecium 7H8_DIV0219.</title>
        <authorList>
            <consortium name="The Broad Institute Genomics Platform"/>
            <consortium name="The Broad Institute Genomic Center for Infectious Diseases"/>
            <person name="Earl A."/>
            <person name="Manson A."/>
            <person name="Schwartman J."/>
            <person name="Gilmore M."/>
            <person name="Abouelleil A."/>
            <person name="Cao P."/>
            <person name="Chapman S."/>
            <person name="Cusick C."/>
            <person name="Shea T."/>
            <person name="Young S."/>
            <person name="Neafsey D."/>
            <person name="Nusbaum C."/>
            <person name="Birren B."/>
        </authorList>
    </citation>
    <scope>NUCLEOTIDE SEQUENCE [LARGE SCALE GENOMIC DNA]</scope>
    <source>
        <strain evidence="8 9">7H8_DIV0219</strain>
    </source>
</reference>
<evidence type="ECO:0000256" key="3">
    <source>
        <dbReference type="ARBA" id="ARBA00022729"/>
    </source>
</evidence>
<keyword evidence="6" id="KW-1133">Transmembrane helix</keyword>
<name>A0A242AZW9_ENTFC</name>
<proteinExistence type="predicted"/>
<evidence type="ECO:0000256" key="4">
    <source>
        <dbReference type="ARBA" id="ARBA00023088"/>
    </source>
</evidence>
<organism evidence="8 9">
    <name type="scientific">Enterococcus faecium</name>
    <name type="common">Streptococcus faecium</name>
    <dbReference type="NCBI Taxonomy" id="1352"/>
    <lineage>
        <taxon>Bacteria</taxon>
        <taxon>Bacillati</taxon>
        <taxon>Bacillota</taxon>
        <taxon>Bacilli</taxon>
        <taxon>Lactobacillales</taxon>
        <taxon>Enterococcaceae</taxon>
        <taxon>Enterococcus</taxon>
    </lineage>
</organism>
<dbReference type="PROSITE" id="PS50847">
    <property type="entry name" value="GRAM_POS_ANCHORING"/>
    <property type="match status" value="1"/>
</dbReference>
<feature type="transmembrane region" description="Helical" evidence="6">
    <location>
        <begin position="270"/>
        <end position="288"/>
    </location>
</feature>
<keyword evidence="3" id="KW-0732">Signal</keyword>
<feature type="compositionally biased region" description="Low complexity" evidence="5">
    <location>
        <begin position="110"/>
        <end position="131"/>
    </location>
</feature>
<feature type="compositionally biased region" description="Low complexity" evidence="5">
    <location>
        <begin position="64"/>
        <end position="76"/>
    </location>
</feature>
<evidence type="ECO:0000256" key="5">
    <source>
        <dbReference type="SAM" id="MobiDB-lite"/>
    </source>
</evidence>
<gene>
    <name evidence="8" type="ORF">A5810_003030</name>
</gene>
<evidence type="ECO:0000313" key="9">
    <source>
        <dbReference type="Proteomes" id="UP000194885"/>
    </source>
</evidence>
<evidence type="ECO:0000256" key="1">
    <source>
        <dbReference type="ARBA" id="ARBA00022512"/>
    </source>
</evidence>
<feature type="compositionally biased region" description="Polar residues" evidence="5">
    <location>
        <begin position="170"/>
        <end position="180"/>
    </location>
</feature>